<dbReference type="OrthoDB" id="9799681at2"/>
<dbReference type="EMBL" id="LNCD01000070">
    <property type="protein sequence ID" value="KWV52735.1"/>
    <property type="molecule type" value="Genomic_DNA"/>
</dbReference>
<organism evidence="3 4">
    <name type="scientific">Rhizobium altiplani</name>
    <dbReference type="NCBI Taxonomy" id="1864509"/>
    <lineage>
        <taxon>Bacteria</taxon>
        <taxon>Pseudomonadati</taxon>
        <taxon>Pseudomonadota</taxon>
        <taxon>Alphaproteobacteria</taxon>
        <taxon>Hyphomicrobiales</taxon>
        <taxon>Rhizobiaceae</taxon>
        <taxon>Rhizobium/Agrobacterium group</taxon>
        <taxon>Rhizobium</taxon>
    </lineage>
</organism>
<dbReference type="Pfam" id="PF00583">
    <property type="entry name" value="Acetyltransf_1"/>
    <property type="match status" value="1"/>
</dbReference>
<dbReference type="RefSeq" id="WP_062370504.1">
    <property type="nucleotide sequence ID" value="NZ_LNCD01000070.1"/>
</dbReference>
<gene>
    <name evidence="3" type="ORF">AS026_04415</name>
</gene>
<dbReference type="AlphaFoldDB" id="A0A109JPH9"/>
<dbReference type="SUPFAM" id="SSF55729">
    <property type="entry name" value="Acyl-CoA N-acyltransferases (Nat)"/>
    <property type="match status" value="1"/>
</dbReference>
<dbReference type="Proteomes" id="UP000068164">
    <property type="component" value="Unassembled WGS sequence"/>
</dbReference>
<name>A0A109JPH9_9HYPH</name>
<comment type="caution">
    <text evidence="3">The sequence shown here is derived from an EMBL/GenBank/DDBJ whole genome shotgun (WGS) entry which is preliminary data.</text>
</comment>
<dbReference type="InterPro" id="IPR050769">
    <property type="entry name" value="NAT_camello-type"/>
</dbReference>
<dbReference type="PANTHER" id="PTHR13947">
    <property type="entry name" value="GNAT FAMILY N-ACETYLTRANSFERASE"/>
    <property type="match status" value="1"/>
</dbReference>
<dbReference type="PANTHER" id="PTHR13947:SF37">
    <property type="entry name" value="LD18367P"/>
    <property type="match status" value="1"/>
</dbReference>
<dbReference type="CDD" id="cd04301">
    <property type="entry name" value="NAT_SF"/>
    <property type="match status" value="1"/>
</dbReference>
<keyword evidence="4" id="KW-1185">Reference proteome</keyword>
<sequence length="165" mass="18082">MSEIEIRPFVASDIDDVFAVILPIQREEFGIAITADDQPDLGAIPDSYQSGKGQFWVAVRKGQIVGTIGLKDIGNSQTALRKMFVAADVRGREHGVAARLLAGLVDHAEAQGIKDIFLGTTDKFLAAHRFYEKNGFAEVSKSELPPSFPLMAVDSKFYRRRITAA</sequence>
<protein>
    <submittedName>
        <fullName evidence="3">GNAT family acetyltransferase</fullName>
    </submittedName>
</protein>
<keyword evidence="1" id="KW-0808">Transferase</keyword>
<proteinExistence type="predicted"/>
<evidence type="ECO:0000259" key="2">
    <source>
        <dbReference type="PROSITE" id="PS51186"/>
    </source>
</evidence>
<feature type="domain" description="N-acetyltransferase" evidence="2">
    <location>
        <begin position="4"/>
        <end position="160"/>
    </location>
</feature>
<evidence type="ECO:0000256" key="1">
    <source>
        <dbReference type="ARBA" id="ARBA00022679"/>
    </source>
</evidence>
<reference evidence="3 4" key="1">
    <citation type="submission" date="2015-11" db="EMBL/GenBank/DDBJ databases">
        <title>Draft Genome Sequence of the Strain BR 10423 (Rhizobium sp.) isolated from nodules of Mimosa pudica.</title>
        <authorList>
            <person name="Barauna A.C."/>
            <person name="Zilli J.E."/>
            <person name="Simoes-Araujo J.L."/>
            <person name="Reis V.M."/>
            <person name="James E.K."/>
            <person name="Reis F.B.Jr."/>
            <person name="Rouws L.F."/>
            <person name="Passos S.R."/>
            <person name="Gois S.R."/>
        </authorList>
    </citation>
    <scope>NUCLEOTIDE SEQUENCE [LARGE SCALE GENOMIC DNA]</scope>
    <source>
        <strain evidence="3 4">BR10423</strain>
    </source>
</reference>
<dbReference type="GO" id="GO:0008080">
    <property type="term" value="F:N-acetyltransferase activity"/>
    <property type="evidence" value="ECO:0007669"/>
    <property type="project" value="InterPro"/>
</dbReference>
<evidence type="ECO:0000313" key="3">
    <source>
        <dbReference type="EMBL" id="KWV52735.1"/>
    </source>
</evidence>
<dbReference type="Gene3D" id="3.40.630.30">
    <property type="match status" value="1"/>
</dbReference>
<accession>A0A109JPH9</accession>
<dbReference type="PROSITE" id="PS51186">
    <property type="entry name" value="GNAT"/>
    <property type="match status" value="1"/>
</dbReference>
<evidence type="ECO:0000313" key="4">
    <source>
        <dbReference type="Proteomes" id="UP000068164"/>
    </source>
</evidence>
<dbReference type="InterPro" id="IPR016181">
    <property type="entry name" value="Acyl_CoA_acyltransferase"/>
</dbReference>
<dbReference type="InterPro" id="IPR000182">
    <property type="entry name" value="GNAT_dom"/>
</dbReference>